<protein>
    <recommendedName>
        <fullName evidence="9">Cadherin domain-containing protein</fullName>
    </recommendedName>
</protein>
<dbReference type="PROSITE" id="PS50268">
    <property type="entry name" value="CADHERIN_2"/>
    <property type="match status" value="1"/>
</dbReference>
<dbReference type="PROSITE" id="PS00232">
    <property type="entry name" value="CADHERIN_1"/>
    <property type="match status" value="1"/>
</dbReference>
<dbReference type="GO" id="GO:0007156">
    <property type="term" value="P:homophilic cell adhesion via plasma membrane adhesion molecules"/>
    <property type="evidence" value="ECO:0007669"/>
    <property type="project" value="InterPro"/>
</dbReference>
<dbReference type="PANTHER" id="PTHR24025:SF23">
    <property type="entry name" value="NEURAL-CADHERIN"/>
    <property type="match status" value="1"/>
</dbReference>
<dbReference type="EMBL" id="JAHQIW010007148">
    <property type="protein sequence ID" value="KAJ1372471.1"/>
    <property type="molecule type" value="Genomic_DNA"/>
</dbReference>
<keyword evidence="5" id="KW-0130">Cell adhesion</keyword>
<keyword evidence="4 8" id="KW-0106">Calcium</keyword>
<sequence length="83" mass="9618">MCVSFHYLGTIRTTQVLDREEQSTYWLTIEANDNPQSRLTKTGVLHVFVRVLDRNDHRPVSFLPIYYAVVKRKLTSGPPTIVK</sequence>
<dbReference type="Pfam" id="PF00028">
    <property type="entry name" value="Cadherin"/>
    <property type="match status" value="1"/>
</dbReference>
<dbReference type="GO" id="GO:0005911">
    <property type="term" value="C:cell-cell junction"/>
    <property type="evidence" value="ECO:0007669"/>
    <property type="project" value="TreeGrafter"/>
</dbReference>
<comment type="caution">
    <text evidence="10">The sequence shown here is derived from an EMBL/GenBank/DDBJ whole genome shotgun (WGS) entry which is preliminary data.</text>
</comment>
<dbReference type="AlphaFoldDB" id="A0AAD5WJT8"/>
<dbReference type="InterPro" id="IPR020894">
    <property type="entry name" value="Cadherin_CS"/>
</dbReference>
<evidence type="ECO:0000256" key="5">
    <source>
        <dbReference type="ARBA" id="ARBA00022889"/>
    </source>
</evidence>
<comment type="subcellular location">
    <subcellularLocation>
        <location evidence="1">Membrane</location>
    </subcellularLocation>
</comment>
<evidence type="ECO:0000256" key="3">
    <source>
        <dbReference type="ARBA" id="ARBA00022737"/>
    </source>
</evidence>
<dbReference type="InterPro" id="IPR015919">
    <property type="entry name" value="Cadherin-like_sf"/>
</dbReference>
<dbReference type="Proteomes" id="UP001196413">
    <property type="component" value="Unassembled WGS sequence"/>
</dbReference>
<evidence type="ECO:0000313" key="11">
    <source>
        <dbReference type="Proteomes" id="UP001196413"/>
    </source>
</evidence>
<reference evidence="10" key="1">
    <citation type="submission" date="2021-06" db="EMBL/GenBank/DDBJ databases">
        <title>Parelaphostrongylus tenuis whole genome reference sequence.</title>
        <authorList>
            <person name="Garwood T.J."/>
            <person name="Larsen P.A."/>
            <person name="Fountain-Jones N.M."/>
            <person name="Garbe J.R."/>
            <person name="Macchietto M.G."/>
            <person name="Kania S.A."/>
            <person name="Gerhold R.W."/>
            <person name="Richards J.E."/>
            <person name="Wolf T.M."/>
        </authorList>
    </citation>
    <scope>NUCLEOTIDE SEQUENCE</scope>
    <source>
        <strain evidence="10">MNPRO001-30</strain>
        <tissue evidence="10">Meninges</tissue>
    </source>
</reference>
<accession>A0AAD5WJT8</accession>
<dbReference type="CDD" id="cd11304">
    <property type="entry name" value="Cadherin_repeat"/>
    <property type="match status" value="1"/>
</dbReference>
<feature type="domain" description="Cadherin" evidence="9">
    <location>
        <begin position="9"/>
        <end position="66"/>
    </location>
</feature>
<keyword evidence="2" id="KW-0812">Transmembrane</keyword>
<evidence type="ECO:0000256" key="8">
    <source>
        <dbReference type="PROSITE-ProRule" id="PRU00043"/>
    </source>
</evidence>
<evidence type="ECO:0000256" key="2">
    <source>
        <dbReference type="ARBA" id="ARBA00022692"/>
    </source>
</evidence>
<dbReference type="GO" id="GO:0005509">
    <property type="term" value="F:calcium ion binding"/>
    <property type="evidence" value="ECO:0007669"/>
    <property type="project" value="UniProtKB-UniRule"/>
</dbReference>
<name>A0AAD5WJT8_PARTN</name>
<dbReference type="GO" id="GO:0005886">
    <property type="term" value="C:plasma membrane"/>
    <property type="evidence" value="ECO:0007669"/>
    <property type="project" value="InterPro"/>
</dbReference>
<evidence type="ECO:0000256" key="7">
    <source>
        <dbReference type="ARBA" id="ARBA00023136"/>
    </source>
</evidence>
<dbReference type="SUPFAM" id="SSF49313">
    <property type="entry name" value="Cadherin-like"/>
    <property type="match status" value="1"/>
</dbReference>
<evidence type="ECO:0000256" key="4">
    <source>
        <dbReference type="ARBA" id="ARBA00022837"/>
    </source>
</evidence>
<dbReference type="PRINTS" id="PR00205">
    <property type="entry name" value="CADHERIN"/>
</dbReference>
<keyword evidence="6" id="KW-1133">Transmembrane helix</keyword>
<organism evidence="10 11">
    <name type="scientific">Parelaphostrongylus tenuis</name>
    <name type="common">Meningeal worm</name>
    <dbReference type="NCBI Taxonomy" id="148309"/>
    <lineage>
        <taxon>Eukaryota</taxon>
        <taxon>Metazoa</taxon>
        <taxon>Ecdysozoa</taxon>
        <taxon>Nematoda</taxon>
        <taxon>Chromadorea</taxon>
        <taxon>Rhabditida</taxon>
        <taxon>Rhabditina</taxon>
        <taxon>Rhabditomorpha</taxon>
        <taxon>Strongyloidea</taxon>
        <taxon>Metastrongylidae</taxon>
        <taxon>Parelaphostrongylus</taxon>
    </lineage>
</organism>
<dbReference type="InterPro" id="IPR050971">
    <property type="entry name" value="Cadherin-domain_protein"/>
</dbReference>
<dbReference type="InterPro" id="IPR002126">
    <property type="entry name" value="Cadherin-like_dom"/>
</dbReference>
<dbReference type="Gene3D" id="2.60.40.60">
    <property type="entry name" value="Cadherins"/>
    <property type="match status" value="1"/>
</dbReference>
<dbReference type="PANTHER" id="PTHR24025">
    <property type="entry name" value="DESMOGLEIN FAMILY MEMBER"/>
    <property type="match status" value="1"/>
</dbReference>
<proteinExistence type="predicted"/>
<gene>
    <name evidence="10" type="ORF">KIN20_034639</name>
</gene>
<keyword evidence="7" id="KW-0472">Membrane</keyword>
<evidence type="ECO:0000256" key="6">
    <source>
        <dbReference type="ARBA" id="ARBA00022989"/>
    </source>
</evidence>
<keyword evidence="11" id="KW-1185">Reference proteome</keyword>
<keyword evidence="3" id="KW-0677">Repeat</keyword>
<evidence type="ECO:0000259" key="9">
    <source>
        <dbReference type="PROSITE" id="PS50268"/>
    </source>
</evidence>
<evidence type="ECO:0000313" key="10">
    <source>
        <dbReference type="EMBL" id="KAJ1372471.1"/>
    </source>
</evidence>
<evidence type="ECO:0000256" key="1">
    <source>
        <dbReference type="ARBA" id="ARBA00004370"/>
    </source>
</evidence>